<organism evidence="14 15">
    <name type="scientific">Chlorella sorokiniana</name>
    <name type="common">Freshwater green alga</name>
    <dbReference type="NCBI Taxonomy" id="3076"/>
    <lineage>
        <taxon>Eukaryota</taxon>
        <taxon>Viridiplantae</taxon>
        <taxon>Chlorophyta</taxon>
        <taxon>core chlorophytes</taxon>
        <taxon>Trebouxiophyceae</taxon>
        <taxon>Chlorellales</taxon>
        <taxon>Chlorellaceae</taxon>
        <taxon>Chlorella clade</taxon>
        <taxon>Chlorella</taxon>
    </lineage>
</organism>
<dbReference type="PANTHER" id="PTHR15627">
    <property type="entry name" value="NATURAL KILLER CELL-SPECIFIC ANTIGEN KLIP1"/>
    <property type="match status" value="1"/>
</dbReference>
<feature type="region of interest" description="Disordered" evidence="12">
    <location>
        <begin position="213"/>
        <end position="265"/>
    </location>
</feature>
<evidence type="ECO:0000256" key="7">
    <source>
        <dbReference type="ARBA" id="ARBA00037050"/>
    </source>
</evidence>
<accession>A0A2P6TLQ3</accession>
<keyword evidence="5" id="KW-0819">tRNA processing</keyword>
<evidence type="ECO:0000256" key="4">
    <source>
        <dbReference type="ARBA" id="ARBA00022691"/>
    </source>
</evidence>
<feature type="compositionally biased region" description="Basic and acidic residues" evidence="12">
    <location>
        <begin position="232"/>
        <end position="242"/>
    </location>
</feature>
<keyword evidence="15" id="KW-1185">Reference proteome</keyword>
<gene>
    <name evidence="14" type="ORF">C2E21_6236</name>
</gene>
<protein>
    <recommendedName>
        <fullName evidence="9">tRNA-uridine aminocarboxypropyltransferase 1</fullName>
        <ecNumber evidence="2">2.5.1.25</ecNumber>
    </recommendedName>
    <alternativeName>
        <fullName evidence="10">DTW domain-containing protein 1</fullName>
    </alternativeName>
</protein>
<dbReference type="PANTHER" id="PTHR15627:SF8">
    <property type="entry name" value="TRNA-URIDINE AMINOCARBOXYPROPYLTRANSFERASE 1"/>
    <property type="match status" value="1"/>
</dbReference>
<comment type="caution">
    <text evidence="14">The sequence shown here is derived from an EMBL/GenBank/DDBJ whole genome shotgun (WGS) entry which is preliminary data.</text>
</comment>
<feature type="domain" description="DTW" evidence="13">
    <location>
        <begin position="20"/>
        <end position="215"/>
    </location>
</feature>
<keyword evidence="6" id="KW-0539">Nucleus</keyword>
<name>A0A2P6TLQ3_CHLSO</name>
<proteinExistence type="inferred from homology"/>
<dbReference type="OrthoDB" id="660555at2759"/>
<dbReference type="InterPro" id="IPR005636">
    <property type="entry name" value="DTW"/>
</dbReference>
<evidence type="ECO:0000256" key="12">
    <source>
        <dbReference type="SAM" id="MobiDB-lite"/>
    </source>
</evidence>
<evidence type="ECO:0000256" key="2">
    <source>
        <dbReference type="ARBA" id="ARBA00012386"/>
    </source>
</evidence>
<feature type="compositionally biased region" description="Low complexity" evidence="12">
    <location>
        <begin position="243"/>
        <end position="265"/>
    </location>
</feature>
<sequence>MEQEAAPSRVVCPECGRSKGLGYCGDCLVVLQDGCPSLPPLPVKVDIVLHGETSTRSTALHAALLAPAQVRVFRHDAGSSRRRCDPLDLQLPDWDAATTAVLFPEGPNTPAVGSSSCPPFQTLVVLESSWRKAKGLLAHPQLARLPRVQLPPEACGGSEFTWRRGDGSFRGSVEGGMSSIEAIQRCCRLLDPSHDFDALLHWFRRTKRLVDARGPLPTSRQEARARQRQKREHQPMLEEREQSAQGQQEQQQQPAQEQQWQPAQQ</sequence>
<comment type="subcellular location">
    <subcellularLocation>
        <location evidence="1">Nucleus</location>
    </subcellularLocation>
</comment>
<reference evidence="14 15" key="1">
    <citation type="journal article" date="2018" name="Plant J.">
        <title>Genome sequences of Chlorella sorokiniana UTEX 1602 and Micractinium conductrix SAG 241.80: implications to maltose excretion by a green alga.</title>
        <authorList>
            <person name="Arriola M.B."/>
            <person name="Velmurugan N."/>
            <person name="Zhang Y."/>
            <person name="Plunkett M.H."/>
            <person name="Hondzo H."/>
            <person name="Barney B.M."/>
        </authorList>
    </citation>
    <scope>NUCLEOTIDE SEQUENCE [LARGE SCALE GENOMIC DNA]</scope>
    <source>
        <strain evidence="15">UTEX 1602</strain>
    </source>
</reference>
<evidence type="ECO:0000313" key="14">
    <source>
        <dbReference type="EMBL" id="PRW45219.1"/>
    </source>
</evidence>
<comment type="function">
    <text evidence="7">Catalyzes the formation of 3-(3-amino-3-carboxypropyl)uridine (acp3U) at position 20 in the D-loop of several cytoplasmic tRNAs (acp3U(20)).</text>
</comment>
<evidence type="ECO:0000256" key="10">
    <source>
        <dbReference type="ARBA" id="ARBA00042508"/>
    </source>
</evidence>
<evidence type="ECO:0000256" key="3">
    <source>
        <dbReference type="ARBA" id="ARBA00022679"/>
    </source>
</evidence>
<dbReference type="SMART" id="SM01144">
    <property type="entry name" value="DTW"/>
    <property type="match status" value="1"/>
</dbReference>
<evidence type="ECO:0000313" key="15">
    <source>
        <dbReference type="Proteomes" id="UP000239899"/>
    </source>
</evidence>
<dbReference type="Proteomes" id="UP000239899">
    <property type="component" value="Unassembled WGS sequence"/>
</dbReference>
<evidence type="ECO:0000256" key="6">
    <source>
        <dbReference type="ARBA" id="ARBA00023242"/>
    </source>
</evidence>
<dbReference type="STRING" id="3076.A0A2P6TLQ3"/>
<comment type="similarity">
    <text evidence="8">Belongs to the TDD superfamily. DTWD1 family.</text>
</comment>
<evidence type="ECO:0000256" key="1">
    <source>
        <dbReference type="ARBA" id="ARBA00004123"/>
    </source>
</evidence>
<dbReference type="Pfam" id="PF03942">
    <property type="entry name" value="DTW"/>
    <property type="match status" value="1"/>
</dbReference>
<dbReference type="GO" id="GO:0008033">
    <property type="term" value="P:tRNA processing"/>
    <property type="evidence" value="ECO:0007669"/>
    <property type="project" value="UniProtKB-KW"/>
</dbReference>
<dbReference type="GO" id="GO:0005634">
    <property type="term" value="C:nucleus"/>
    <property type="evidence" value="ECO:0007669"/>
    <property type="project" value="UniProtKB-SubCell"/>
</dbReference>
<dbReference type="GO" id="GO:0016432">
    <property type="term" value="F:tRNA-uridine aminocarboxypropyltransferase activity"/>
    <property type="evidence" value="ECO:0007669"/>
    <property type="project" value="UniProtKB-EC"/>
</dbReference>
<evidence type="ECO:0000256" key="5">
    <source>
        <dbReference type="ARBA" id="ARBA00022694"/>
    </source>
</evidence>
<evidence type="ECO:0000256" key="8">
    <source>
        <dbReference type="ARBA" id="ARBA00038290"/>
    </source>
</evidence>
<keyword evidence="4" id="KW-0949">S-adenosyl-L-methionine</keyword>
<comment type="catalytic activity">
    <reaction evidence="11">
        <text>a uridine in tRNA + S-adenosyl-L-methionine = a 3-[(3S)-3-amino-3-carboxypropyl]uridine in tRNA + S-methyl-5'-thioadenosine + H(+)</text>
        <dbReference type="Rhea" id="RHEA:62432"/>
        <dbReference type="Rhea" id="RHEA-COMP:13339"/>
        <dbReference type="Rhea" id="RHEA-COMP:16092"/>
        <dbReference type="ChEBI" id="CHEBI:15378"/>
        <dbReference type="ChEBI" id="CHEBI:17509"/>
        <dbReference type="ChEBI" id="CHEBI:59789"/>
        <dbReference type="ChEBI" id="CHEBI:65315"/>
        <dbReference type="ChEBI" id="CHEBI:82930"/>
        <dbReference type="EC" id="2.5.1.25"/>
    </reaction>
</comment>
<keyword evidence="3" id="KW-0808">Transferase</keyword>
<dbReference type="InterPro" id="IPR051521">
    <property type="entry name" value="tRNA_Mod/Golgi_Maint"/>
</dbReference>
<dbReference type="EC" id="2.5.1.25" evidence="2"/>
<evidence type="ECO:0000259" key="13">
    <source>
        <dbReference type="SMART" id="SM01144"/>
    </source>
</evidence>
<evidence type="ECO:0000256" key="11">
    <source>
        <dbReference type="ARBA" id="ARBA00048718"/>
    </source>
</evidence>
<dbReference type="AlphaFoldDB" id="A0A2P6TLQ3"/>
<dbReference type="EMBL" id="LHPG02000012">
    <property type="protein sequence ID" value="PRW45219.1"/>
    <property type="molecule type" value="Genomic_DNA"/>
</dbReference>
<evidence type="ECO:0000256" key="9">
    <source>
        <dbReference type="ARBA" id="ARBA00039242"/>
    </source>
</evidence>